<dbReference type="RefSeq" id="WP_004825924.1">
    <property type="nucleotide sequence ID" value="NZ_CAMUOS010000008.1"/>
</dbReference>
<dbReference type="GO" id="GO:0036376">
    <property type="term" value="P:sodium ion export across plasma membrane"/>
    <property type="evidence" value="ECO:0007669"/>
    <property type="project" value="InterPro"/>
</dbReference>
<keyword evidence="2" id="KW-1003">Cell membrane</keyword>
<dbReference type="Pfam" id="PF04277">
    <property type="entry name" value="OAD_gamma"/>
    <property type="match status" value="1"/>
</dbReference>
<feature type="region of interest" description="Disordered" evidence="6">
    <location>
        <begin position="49"/>
        <end position="68"/>
    </location>
</feature>
<proteinExistence type="predicted"/>
<organism evidence="8 9">
    <name type="scientific">Peptoniphilus lacrimalis</name>
    <dbReference type="NCBI Taxonomy" id="33031"/>
    <lineage>
        <taxon>Bacteria</taxon>
        <taxon>Bacillati</taxon>
        <taxon>Bacillota</taxon>
        <taxon>Tissierellia</taxon>
        <taxon>Tissierellales</taxon>
        <taxon>Peptoniphilaceae</taxon>
        <taxon>Peptoniphilus</taxon>
    </lineage>
</organism>
<keyword evidence="4 7" id="KW-1133">Transmembrane helix</keyword>
<evidence type="ECO:0000256" key="1">
    <source>
        <dbReference type="ARBA" id="ARBA00004236"/>
    </source>
</evidence>
<dbReference type="STRING" id="1122949.GCA_000378725_00958"/>
<evidence type="ECO:0000256" key="7">
    <source>
        <dbReference type="SAM" id="Phobius"/>
    </source>
</evidence>
<keyword evidence="5 7" id="KW-0472">Membrane</keyword>
<protein>
    <submittedName>
        <fullName evidence="8">Oxaloacetate decarboxylase subunit gamma</fullName>
    </submittedName>
</protein>
<feature type="transmembrane region" description="Helical" evidence="7">
    <location>
        <begin position="12"/>
        <end position="34"/>
    </location>
</feature>
<reference evidence="8 9" key="1">
    <citation type="submission" date="2018-06" db="EMBL/GenBank/DDBJ databases">
        <authorList>
            <consortium name="Pathogen Informatics"/>
            <person name="Doyle S."/>
        </authorList>
    </citation>
    <scope>NUCLEOTIDE SEQUENCE [LARGE SCALE GENOMIC DNA]</scope>
    <source>
        <strain evidence="8 9">NCTC13149</strain>
    </source>
</reference>
<dbReference type="NCBIfam" id="TIGR01195">
    <property type="entry name" value="oadG_fam"/>
    <property type="match status" value="1"/>
</dbReference>
<comment type="subcellular location">
    <subcellularLocation>
        <location evidence="1">Cell membrane</location>
    </subcellularLocation>
</comment>
<accession>A0A379C4S7</accession>
<keyword evidence="3 7" id="KW-0812">Transmembrane</keyword>
<evidence type="ECO:0000256" key="2">
    <source>
        <dbReference type="ARBA" id="ARBA00022475"/>
    </source>
</evidence>
<gene>
    <name evidence="8" type="ORF">NCTC13149_00389</name>
</gene>
<evidence type="ECO:0000256" key="3">
    <source>
        <dbReference type="ARBA" id="ARBA00022692"/>
    </source>
</evidence>
<dbReference type="Proteomes" id="UP000255517">
    <property type="component" value="Unassembled WGS sequence"/>
</dbReference>
<evidence type="ECO:0000256" key="4">
    <source>
        <dbReference type="ARBA" id="ARBA00022989"/>
    </source>
</evidence>
<evidence type="ECO:0000313" key="8">
    <source>
        <dbReference type="EMBL" id="SUB56617.1"/>
    </source>
</evidence>
<sequence>MWGKETMTIAEAFGVSLTGIVVVFLSLVFLAIAIKIVSAVLNGFVKEPPKGGSANKQQVKTQAAPQNKGTDPKLIAAVVGAVSQEQRGRVENFRIVSINEVK</sequence>
<dbReference type="GO" id="GO:0005886">
    <property type="term" value="C:plasma membrane"/>
    <property type="evidence" value="ECO:0007669"/>
    <property type="project" value="UniProtKB-SubCell"/>
</dbReference>
<dbReference type="AlphaFoldDB" id="A0A379C4S7"/>
<dbReference type="GO" id="GO:0015081">
    <property type="term" value="F:sodium ion transmembrane transporter activity"/>
    <property type="evidence" value="ECO:0007669"/>
    <property type="project" value="InterPro"/>
</dbReference>
<name>A0A379C4S7_9FIRM</name>
<evidence type="ECO:0000256" key="6">
    <source>
        <dbReference type="SAM" id="MobiDB-lite"/>
    </source>
</evidence>
<evidence type="ECO:0000313" key="9">
    <source>
        <dbReference type="Proteomes" id="UP000255517"/>
    </source>
</evidence>
<dbReference type="InterPro" id="IPR005899">
    <property type="entry name" value="Na_pump_deCOase"/>
</dbReference>
<dbReference type="EMBL" id="UGSZ01000001">
    <property type="protein sequence ID" value="SUB56617.1"/>
    <property type="molecule type" value="Genomic_DNA"/>
</dbReference>
<dbReference type="OrthoDB" id="1699153at2"/>
<evidence type="ECO:0000256" key="5">
    <source>
        <dbReference type="ARBA" id="ARBA00023136"/>
    </source>
</evidence>
<feature type="compositionally biased region" description="Polar residues" evidence="6">
    <location>
        <begin position="54"/>
        <end position="68"/>
    </location>
</feature>